<dbReference type="InterPro" id="IPR023214">
    <property type="entry name" value="HAD_sf"/>
</dbReference>
<dbReference type="SFLD" id="SFLDF00027">
    <property type="entry name" value="p-type_atpase"/>
    <property type="match status" value="1"/>
</dbReference>
<feature type="transmembrane region" description="Helical" evidence="6">
    <location>
        <begin position="241"/>
        <end position="267"/>
    </location>
</feature>
<evidence type="ECO:0000256" key="1">
    <source>
        <dbReference type="ARBA" id="ARBA00004141"/>
    </source>
</evidence>
<feature type="transmembrane region" description="Helical" evidence="6">
    <location>
        <begin position="66"/>
        <end position="84"/>
    </location>
</feature>
<feature type="transmembrane region" description="Helical" evidence="6">
    <location>
        <begin position="685"/>
        <end position="703"/>
    </location>
</feature>
<feature type="transmembrane region" description="Helical" evidence="6">
    <location>
        <begin position="213"/>
        <end position="235"/>
    </location>
</feature>
<dbReference type="RefSeq" id="WP_056997554.1">
    <property type="nucleotide sequence ID" value="NZ_FUXS01000006.1"/>
</dbReference>
<evidence type="ECO:0000256" key="6">
    <source>
        <dbReference type="SAM" id="Phobius"/>
    </source>
</evidence>
<dbReference type="PROSITE" id="PS00154">
    <property type="entry name" value="ATPASE_E1_E2"/>
    <property type="match status" value="1"/>
</dbReference>
<dbReference type="Pfam" id="PF00122">
    <property type="entry name" value="E1-E2_ATPase"/>
    <property type="match status" value="1"/>
</dbReference>
<keyword evidence="3" id="KW-1278">Translocase</keyword>
<dbReference type="SUPFAM" id="SSF81665">
    <property type="entry name" value="Calcium ATPase, transmembrane domain M"/>
    <property type="match status" value="1"/>
</dbReference>
<comment type="caution">
    <text evidence="8">The sequence shown here is derived from an EMBL/GenBank/DDBJ whole genome shotgun (WGS) entry which is preliminary data.</text>
</comment>
<sequence length="777" mass="86011">MKNKKVVGLSNVQVQTRIADGQKNTKPAPLTKSVYQIIFDNVFTLFNLINIILACLVFYTGSYKNMFFILVAFCNTSIGIFQEIRSKRQVDKMALLSQTKTDVIRNGEKVAVKPDQIVLGDIIMLNLGDQIPVDGVILKTKELEVDESQITGESDAITKHDGSQLISGSFVVSGNALMKVTKVGKDTFVNSLTSKVKVTKQNNSKLLNLIKRIIKVLTIIIIPLGICLFVSRLYHGVALNIAILGTVAAMIGMIPEGLVLLSSVTLAMSAYHLAKRHVLVRDLASIETLARVDTLCLDKTGTITNGKLQFEKLIMENDNFDEESVKQLLGSLIYEINDNNATADALKQHFNKHPYQATEIVPFSSARKWSGVTLGNQGNFVLGAPQFILKMNAAQSQQVHDYAKQGYRVLGFAQAEHLSNNQIEGAHLIALILISDVIRPDAPETLRYFYDQGVNLKVISGDDPTTVANIAQRVGIKNWDQYVDMTTVPNDADYQTLVKSKVIFGRVRPEQKERLIQAMQQNGHTVAMTGDGVNDILALKQSNCGIAMASGNESTKSIADFVLIDSNFSALINVLREGRRVINNIDNIASLYLIKTMFSVMLSVIFLFMVRNYPFQPIQLAPINSLMVGIPSFFLALSPTFHPIRNRFMAGIEQIAFPSALCVVFYILLISLISSLIGINSADVSTLNVLLTGAICWQALILVSRPLNRYKWMIVILSITSFLFVFLFLGRLFSLTTLFSLAVGGVGSLLLLTVNPMFVLVQRLTDFFKTKIKLLRR</sequence>
<dbReference type="GO" id="GO:0005524">
    <property type="term" value="F:ATP binding"/>
    <property type="evidence" value="ECO:0007669"/>
    <property type="project" value="InterPro"/>
</dbReference>
<evidence type="ECO:0000313" key="9">
    <source>
        <dbReference type="Proteomes" id="UP000051565"/>
    </source>
</evidence>
<dbReference type="InterPro" id="IPR059000">
    <property type="entry name" value="ATPase_P-type_domA"/>
</dbReference>
<dbReference type="Proteomes" id="UP000051565">
    <property type="component" value="Unassembled WGS sequence"/>
</dbReference>
<dbReference type="Gene3D" id="2.70.150.10">
    <property type="entry name" value="Calcium-transporting ATPase, cytoplasmic transduction domain A"/>
    <property type="match status" value="1"/>
</dbReference>
<accession>A0A0R2JY79</accession>
<dbReference type="SFLD" id="SFLDS00003">
    <property type="entry name" value="Haloacid_Dehalogenase"/>
    <property type="match status" value="1"/>
</dbReference>
<feature type="transmembrane region" description="Helical" evidence="6">
    <location>
        <begin position="622"/>
        <end position="644"/>
    </location>
</feature>
<dbReference type="SFLD" id="SFLDG00002">
    <property type="entry name" value="C1.7:_P-type_atpase_like"/>
    <property type="match status" value="1"/>
</dbReference>
<keyword evidence="4 6" id="KW-1133">Transmembrane helix</keyword>
<dbReference type="PATRIC" id="fig|1122148.6.peg.82"/>
<dbReference type="Gene3D" id="3.40.1110.10">
    <property type="entry name" value="Calcium-transporting ATPase, cytoplasmic domain N"/>
    <property type="match status" value="1"/>
</dbReference>
<comment type="subcellular location">
    <subcellularLocation>
        <location evidence="1">Membrane</location>
        <topology evidence="1">Multi-pass membrane protein</topology>
    </subcellularLocation>
</comment>
<evidence type="ECO:0000256" key="3">
    <source>
        <dbReference type="ARBA" id="ARBA00022967"/>
    </source>
</evidence>
<dbReference type="Gene3D" id="3.40.50.1000">
    <property type="entry name" value="HAD superfamily/HAD-like"/>
    <property type="match status" value="1"/>
</dbReference>
<evidence type="ECO:0000313" key="8">
    <source>
        <dbReference type="EMBL" id="KRN80502.1"/>
    </source>
</evidence>
<dbReference type="Gene3D" id="1.20.1110.10">
    <property type="entry name" value="Calcium-transporting ATPase, transmembrane domain"/>
    <property type="match status" value="1"/>
</dbReference>
<dbReference type="PRINTS" id="PR00120">
    <property type="entry name" value="HATPASE"/>
</dbReference>
<dbReference type="STRING" id="53444.AYR59_01295"/>
<dbReference type="InterPro" id="IPR044492">
    <property type="entry name" value="P_typ_ATPase_HD_dom"/>
</dbReference>
<dbReference type="InterPro" id="IPR008250">
    <property type="entry name" value="ATPase_P-typ_transduc_dom_A_sf"/>
</dbReference>
<dbReference type="InterPro" id="IPR036412">
    <property type="entry name" value="HAD-like_sf"/>
</dbReference>
<protein>
    <recommendedName>
        <fullName evidence="7">P-type ATPase A domain-containing protein</fullName>
    </recommendedName>
</protein>
<dbReference type="Pfam" id="PF00702">
    <property type="entry name" value="Hydrolase"/>
    <property type="match status" value="1"/>
</dbReference>
<dbReference type="PANTHER" id="PTHR42861">
    <property type="entry name" value="CALCIUM-TRANSPORTING ATPASE"/>
    <property type="match status" value="1"/>
</dbReference>
<dbReference type="AlphaFoldDB" id="A0A0R2JY79"/>
<dbReference type="InterPro" id="IPR023298">
    <property type="entry name" value="ATPase_P-typ_TM_dom_sf"/>
</dbReference>
<dbReference type="OrthoDB" id="9760364at2"/>
<dbReference type="InterPro" id="IPR023299">
    <property type="entry name" value="ATPase_P-typ_cyto_dom_N"/>
</dbReference>
<feature type="transmembrane region" description="Helical" evidence="6">
    <location>
        <begin position="739"/>
        <end position="761"/>
    </location>
</feature>
<dbReference type="GO" id="GO:0016887">
    <property type="term" value="F:ATP hydrolysis activity"/>
    <property type="evidence" value="ECO:0007669"/>
    <property type="project" value="InterPro"/>
</dbReference>
<dbReference type="PRINTS" id="PR00119">
    <property type="entry name" value="CATATPASE"/>
</dbReference>
<reference evidence="8 9" key="1">
    <citation type="journal article" date="2015" name="Genome Announc.">
        <title>Expanding the biotechnology potential of lactobacilli through comparative genomics of 213 strains and associated genera.</title>
        <authorList>
            <person name="Sun Z."/>
            <person name="Harris H.M."/>
            <person name="McCann A."/>
            <person name="Guo C."/>
            <person name="Argimon S."/>
            <person name="Zhang W."/>
            <person name="Yang X."/>
            <person name="Jeffery I.B."/>
            <person name="Cooney J.C."/>
            <person name="Kagawa T.F."/>
            <person name="Liu W."/>
            <person name="Song Y."/>
            <person name="Salvetti E."/>
            <person name="Wrobel A."/>
            <person name="Rasinkangas P."/>
            <person name="Parkhill J."/>
            <person name="Rea M.C."/>
            <person name="O'Sullivan O."/>
            <person name="Ritari J."/>
            <person name="Douillard F.P."/>
            <person name="Paul Ross R."/>
            <person name="Yang R."/>
            <person name="Briner A.E."/>
            <person name="Felis G.E."/>
            <person name="de Vos W.M."/>
            <person name="Barrangou R."/>
            <person name="Klaenhammer T.R."/>
            <person name="Caufield P.W."/>
            <person name="Cui Y."/>
            <person name="Zhang H."/>
            <person name="O'Toole P.W."/>
        </authorList>
    </citation>
    <scope>NUCLEOTIDE SEQUENCE [LARGE SCALE GENOMIC DNA]</scope>
    <source>
        <strain evidence="8 9">DSM 20690</strain>
    </source>
</reference>
<evidence type="ECO:0000256" key="2">
    <source>
        <dbReference type="ARBA" id="ARBA00022692"/>
    </source>
</evidence>
<name>A0A0R2JY79_9LACO</name>
<dbReference type="SUPFAM" id="SSF56784">
    <property type="entry name" value="HAD-like"/>
    <property type="match status" value="1"/>
</dbReference>
<evidence type="ECO:0000256" key="4">
    <source>
        <dbReference type="ARBA" id="ARBA00022989"/>
    </source>
</evidence>
<dbReference type="InterPro" id="IPR001757">
    <property type="entry name" value="P_typ_ATPase"/>
</dbReference>
<evidence type="ECO:0000259" key="7">
    <source>
        <dbReference type="Pfam" id="PF00122"/>
    </source>
</evidence>
<feature type="transmembrane region" description="Helical" evidence="6">
    <location>
        <begin position="42"/>
        <end position="60"/>
    </location>
</feature>
<dbReference type="GO" id="GO:0016020">
    <property type="term" value="C:membrane"/>
    <property type="evidence" value="ECO:0007669"/>
    <property type="project" value="UniProtKB-SubCell"/>
</dbReference>
<feature type="transmembrane region" description="Helical" evidence="6">
    <location>
        <begin position="656"/>
        <end position="679"/>
    </location>
</feature>
<evidence type="ECO:0000256" key="5">
    <source>
        <dbReference type="ARBA" id="ARBA00023136"/>
    </source>
</evidence>
<feature type="transmembrane region" description="Helical" evidence="6">
    <location>
        <begin position="589"/>
        <end position="610"/>
    </location>
</feature>
<organism evidence="8 9">
    <name type="scientific">Fructilactobacillus lindneri DSM 20690 = JCM 11027</name>
    <dbReference type="NCBI Taxonomy" id="1122148"/>
    <lineage>
        <taxon>Bacteria</taxon>
        <taxon>Bacillati</taxon>
        <taxon>Bacillota</taxon>
        <taxon>Bacilli</taxon>
        <taxon>Lactobacillales</taxon>
        <taxon>Lactobacillaceae</taxon>
        <taxon>Fructilactobacillus</taxon>
    </lineage>
</organism>
<dbReference type="InterPro" id="IPR018303">
    <property type="entry name" value="ATPase_P-typ_P_site"/>
</dbReference>
<keyword evidence="9" id="KW-1185">Reference proteome</keyword>
<dbReference type="NCBIfam" id="TIGR01494">
    <property type="entry name" value="ATPase_P-type"/>
    <property type="match status" value="2"/>
</dbReference>
<dbReference type="SUPFAM" id="SSF81653">
    <property type="entry name" value="Calcium ATPase, transduction domain A"/>
    <property type="match status" value="1"/>
</dbReference>
<proteinExistence type="predicted"/>
<feature type="transmembrane region" description="Helical" evidence="6">
    <location>
        <begin position="710"/>
        <end position="733"/>
    </location>
</feature>
<keyword evidence="2 6" id="KW-0812">Transmembrane</keyword>
<dbReference type="SUPFAM" id="SSF81660">
    <property type="entry name" value="Metal cation-transporting ATPase, ATP-binding domain N"/>
    <property type="match status" value="1"/>
</dbReference>
<keyword evidence="5 6" id="KW-0472">Membrane</keyword>
<dbReference type="GeneID" id="61249516"/>
<gene>
    <name evidence="8" type="ORF">IV52_GL000076</name>
</gene>
<dbReference type="EMBL" id="JQBT01000010">
    <property type="protein sequence ID" value="KRN80502.1"/>
    <property type="molecule type" value="Genomic_DNA"/>
</dbReference>
<feature type="domain" description="P-type ATPase A" evidence="7">
    <location>
        <begin position="96"/>
        <end position="196"/>
    </location>
</feature>